<keyword evidence="1" id="KW-0472">Membrane</keyword>
<keyword evidence="1" id="KW-0812">Transmembrane</keyword>
<dbReference type="EMBL" id="MLJW01000086">
    <property type="protein sequence ID" value="OIR01261.1"/>
    <property type="molecule type" value="Genomic_DNA"/>
</dbReference>
<organism evidence="2">
    <name type="scientific">mine drainage metagenome</name>
    <dbReference type="NCBI Taxonomy" id="410659"/>
    <lineage>
        <taxon>unclassified sequences</taxon>
        <taxon>metagenomes</taxon>
        <taxon>ecological metagenomes</taxon>
    </lineage>
</organism>
<dbReference type="AlphaFoldDB" id="A0A1J5SAP4"/>
<name>A0A1J5SAP4_9ZZZZ</name>
<accession>A0A1J5SAP4</accession>
<reference evidence="2" key="1">
    <citation type="submission" date="2016-10" db="EMBL/GenBank/DDBJ databases">
        <title>Sequence of Gallionella enrichment culture.</title>
        <authorList>
            <person name="Poehlein A."/>
            <person name="Muehling M."/>
            <person name="Daniel R."/>
        </authorList>
    </citation>
    <scope>NUCLEOTIDE SEQUENCE</scope>
</reference>
<proteinExistence type="predicted"/>
<comment type="caution">
    <text evidence="2">The sequence shown here is derived from an EMBL/GenBank/DDBJ whole genome shotgun (WGS) entry which is preliminary data.</text>
</comment>
<feature type="transmembrane region" description="Helical" evidence="1">
    <location>
        <begin position="6"/>
        <end position="24"/>
    </location>
</feature>
<sequence>MSGYLGLVLLWVWVIGFLGTLIYLHKKKYFPG</sequence>
<gene>
    <name evidence="2" type="ORF">GALL_167330</name>
</gene>
<evidence type="ECO:0000313" key="2">
    <source>
        <dbReference type="EMBL" id="OIR01261.1"/>
    </source>
</evidence>
<protein>
    <submittedName>
        <fullName evidence="2">Uncharacterized protein</fullName>
    </submittedName>
</protein>
<evidence type="ECO:0000256" key="1">
    <source>
        <dbReference type="SAM" id="Phobius"/>
    </source>
</evidence>
<keyword evidence="1" id="KW-1133">Transmembrane helix</keyword>